<proteinExistence type="predicted"/>
<comment type="caution">
    <text evidence="1">The sequence shown here is derived from an EMBL/GenBank/DDBJ whole genome shotgun (WGS) entry which is preliminary data.</text>
</comment>
<gene>
    <name evidence="1" type="ORF">CS063_05490</name>
</gene>
<evidence type="ECO:0000313" key="1">
    <source>
        <dbReference type="EMBL" id="PHV71500.1"/>
    </source>
</evidence>
<sequence>MKDEKKYKNIGLLVGIGILLAIGYGVQQIERPLVDKCIQEEQIAQVSKEVQVQEITTQDTVEVSLPSPEVTREVPVYICGEVVKPGVYYMKEGAILAELMTMCGGLTEEAEPYYLNLASPVIPHEKIVVPKVGEEIDKFANSYDNREEYLGNKQEVSSKEGQKININSASEAQLQELPGIGKVKAAAIVAYREEKGGFKDINELLQISGIGEKTLEKIRDLVTR</sequence>
<name>A0AC61DF29_9FIRM</name>
<keyword evidence="2" id="KW-1185">Reference proteome</keyword>
<reference evidence="1" key="1">
    <citation type="submission" date="2017-10" db="EMBL/GenBank/DDBJ databases">
        <title>Genome sequence of cellulolytic Lachnospiraceae bacterium XHS1971 isolated from hotspring sediment.</title>
        <authorList>
            <person name="Vasudevan G."/>
            <person name="Joshi A.J."/>
            <person name="Hivarkar S."/>
            <person name="Lanjekar V.B."/>
            <person name="Dhakephalkar P.K."/>
            <person name="Dagar S."/>
        </authorList>
    </citation>
    <scope>NUCLEOTIDE SEQUENCE</scope>
    <source>
        <strain evidence="1">XHS1971</strain>
    </source>
</reference>
<dbReference type="EMBL" id="PEDL01000003">
    <property type="protein sequence ID" value="PHV71500.1"/>
    <property type="molecule type" value="Genomic_DNA"/>
</dbReference>
<accession>A0AC61DF29</accession>
<dbReference type="Proteomes" id="UP000224460">
    <property type="component" value="Unassembled WGS sequence"/>
</dbReference>
<organism evidence="1 2">
    <name type="scientific">Sporanaerobium hydrogeniformans</name>
    <dbReference type="NCBI Taxonomy" id="3072179"/>
    <lineage>
        <taxon>Bacteria</taxon>
        <taxon>Bacillati</taxon>
        <taxon>Bacillota</taxon>
        <taxon>Clostridia</taxon>
        <taxon>Lachnospirales</taxon>
        <taxon>Lachnospiraceae</taxon>
        <taxon>Sporanaerobium</taxon>
    </lineage>
</organism>
<evidence type="ECO:0000313" key="2">
    <source>
        <dbReference type="Proteomes" id="UP000224460"/>
    </source>
</evidence>
<protein>
    <submittedName>
        <fullName evidence="1">Uncharacterized protein</fullName>
    </submittedName>
</protein>